<protein>
    <submittedName>
        <fullName evidence="2">Uncharacterized protein</fullName>
    </submittedName>
</protein>
<accession>A0ABX7WGK8</accession>
<keyword evidence="3" id="KW-1185">Reference proteome</keyword>
<dbReference type="EMBL" id="CP053383">
    <property type="protein sequence ID" value="QTP59543.1"/>
    <property type="molecule type" value="Genomic_DNA"/>
</dbReference>
<organism evidence="2 3">
    <name type="scientific">Halomonas sulfidivorans</name>
    <dbReference type="NCBI Taxonomy" id="2733488"/>
    <lineage>
        <taxon>Bacteria</taxon>
        <taxon>Pseudomonadati</taxon>
        <taxon>Pseudomonadota</taxon>
        <taxon>Gammaproteobacteria</taxon>
        <taxon>Oceanospirillales</taxon>
        <taxon>Halomonadaceae</taxon>
        <taxon>Halomonas</taxon>
    </lineage>
</organism>
<name>A0ABX7WGK8_9GAMM</name>
<evidence type="ECO:0000313" key="3">
    <source>
        <dbReference type="Proteomes" id="UP000671845"/>
    </source>
</evidence>
<proteinExistence type="predicted"/>
<evidence type="ECO:0000256" key="1">
    <source>
        <dbReference type="SAM" id="MobiDB-lite"/>
    </source>
</evidence>
<evidence type="ECO:0000313" key="2">
    <source>
        <dbReference type="EMBL" id="QTP59543.1"/>
    </source>
</evidence>
<gene>
    <name evidence="2" type="ORF">HNO53_12945</name>
</gene>
<dbReference type="RefSeq" id="WP_209472685.1">
    <property type="nucleotide sequence ID" value="NZ_CP053383.1"/>
</dbReference>
<sequence length="57" mass="6404">MEKVKVQKGDRVLYVNANAVENMKKFGFEAEAKTARKATARKNKKEDEVVSDESASE</sequence>
<dbReference type="Proteomes" id="UP000671845">
    <property type="component" value="Chromosome"/>
</dbReference>
<feature type="region of interest" description="Disordered" evidence="1">
    <location>
        <begin position="36"/>
        <end position="57"/>
    </location>
</feature>
<reference evidence="2 3" key="1">
    <citation type="journal article" date="2021" name="Front. Microbiol.">
        <title>Aerobic Denitrification and Heterotrophic Sulfur Oxidation in the Genus Halomonas Revealed by Six Novel Species Characterizations and Genome-Based Analysis.</title>
        <authorList>
            <person name="Wang L."/>
            <person name="Shao Z."/>
        </authorList>
    </citation>
    <scope>NUCLEOTIDE SEQUENCE [LARGE SCALE GENOMIC DNA]</scope>
    <source>
        <strain evidence="2 3">MCCC 1A13718</strain>
    </source>
</reference>